<dbReference type="EMBL" id="JACSQN010000013">
    <property type="protein sequence ID" value="MBD7985707.1"/>
    <property type="molecule type" value="Genomic_DNA"/>
</dbReference>
<dbReference type="Proteomes" id="UP000626786">
    <property type="component" value="Unassembled WGS sequence"/>
</dbReference>
<comment type="caution">
    <text evidence="1">The sequence shown here is derived from an EMBL/GenBank/DDBJ whole genome shotgun (WGS) entry which is preliminary data.</text>
</comment>
<dbReference type="RefSeq" id="WP_191695534.1">
    <property type="nucleotide sequence ID" value="NZ_JACSQN010000013.1"/>
</dbReference>
<proteinExistence type="predicted"/>
<name>A0ABR8UCF0_9BACL</name>
<organism evidence="1 2">
    <name type="scientific">Sporosarcina quadrami</name>
    <dbReference type="NCBI Taxonomy" id="2762234"/>
    <lineage>
        <taxon>Bacteria</taxon>
        <taxon>Bacillati</taxon>
        <taxon>Bacillota</taxon>
        <taxon>Bacilli</taxon>
        <taxon>Bacillales</taxon>
        <taxon>Caryophanaceae</taxon>
        <taxon>Sporosarcina</taxon>
    </lineage>
</organism>
<keyword evidence="2" id="KW-1185">Reference proteome</keyword>
<evidence type="ECO:0000313" key="2">
    <source>
        <dbReference type="Proteomes" id="UP000626786"/>
    </source>
</evidence>
<gene>
    <name evidence="1" type="ORF">H9649_14015</name>
</gene>
<protein>
    <submittedName>
        <fullName evidence="1">Uncharacterized protein</fullName>
    </submittedName>
</protein>
<evidence type="ECO:0000313" key="1">
    <source>
        <dbReference type="EMBL" id="MBD7985707.1"/>
    </source>
</evidence>
<sequence>MGGLFLVGVLNGERMGLSAGRDVTSSEDDFTGAGVGITSAKSIIRAGK</sequence>
<reference evidence="1 2" key="1">
    <citation type="submission" date="2020-08" db="EMBL/GenBank/DDBJ databases">
        <title>A Genomic Blueprint of the Chicken Gut Microbiome.</title>
        <authorList>
            <person name="Gilroy R."/>
            <person name="Ravi A."/>
            <person name="Getino M."/>
            <person name="Pursley I."/>
            <person name="Horton D.L."/>
            <person name="Alikhan N.-F."/>
            <person name="Baker D."/>
            <person name="Gharbi K."/>
            <person name="Hall N."/>
            <person name="Watson M."/>
            <person name="Adriaenssens E.M."/>
            <person name="Foster-Nyarko E."/>
            <person name="Jarju S."/>
            <person name="Secka A."/>
            <person name="Antonio M."/>
            <person name="Oren A."/>
            <person name="Chaudhuri R."/>
            <person name="La Ragione R.M."/>
            <person name="Hildebrand F."/>
            <person name="Pallen M.J."/>
        </authorList>
    </citation>
    <scope>NUCLEOTIDE SEQUENCE [LARGE SCALE GENOMIC DNA]</scope>
    <source>
        <strain evidence="1 2">Sa2YVA2</strain>
    </source>
</reference>
<accession>A0ABR8UCF0</accession>